<evidence type="ECO:0000313" key="20">
    <source>
        <dbReference type="Proteomes" id="UP000748531"/>
    </source>
</evidence>
<name>A0A8J4SYZ4_9TREM</name>
<dbReference type="Gene3D" id="3.20.180.20">
    <property type="entry name" value="Dynein heavy chain, N-terminal domain 2"/>
    <property type="match status" value="1"/>
</dbReference>
<dbReference type="FunFam" id="1.10.8.710:FF:000003">
    <property type="entry name" value="Dynein axonemal heavy chain 5"/>
    <property type="match status" value="1"/>
</dbReference>
<evidence type="ECO:0000256" key="2">
    <source>
        <dbReference type="ARBA" id="ARBA00008887"/>
    </source>
</evidence>
<dbReference type="PANTHER" id="PTHR46532">
    <property type="entry name" value="MALE FERTILITY FACTOR KL5"/>
    <property type="match status" value="1"/>
</dbReference>
<dbReference type="GO" id="GO:0051959">
    <property type="term" value="F:dynein light intermediate chain binding"/>
    <property type="evidence" value="ECO:0007669"/>
    <property type="project" value="InterPro"/>
</dbReference>
<dbReference type="InterPro" id="IPR035699">
    <property type="entry name" value="AAA_6"/>
</dbReference>
<evidence type="ECO:0000256" key="10">
    <source>
        <dbReference type="ARBA" id="ARBA00023069"/>
    </source>
</evidence>
<dbReference type="Gene3D" id="1.10.8.710">
    <property type="match status" value="1"/>
</dbReference>
<comment type="subcellular location">
    <subcellularLocation>
        <location evidence="1">Cytoplasm</location>
        <location evidence="1">Cytoskeleton</location>
        <location evidence="1">Cilium axoneme</location>
    </subcellularLocation>
</comment>
<keyword evidence="7" id="KW-0067">ATP-binding</keyword>
<evidence type="ECO:0000256" key="14">
    <source>
        <dbReference type="SAM" id="Coils"/>
    </source>
</evidence>
<keyword evidence="11" id="KW-0505">Motor protein</keyword>
<evidence type="ECO:0000256" key="13">
    <source>
        <dbReference type="ARBA" id="ARBA00023273"/>
    </source>
</evidence>
<evidence type="ECO:0000256" key="11">
    <source>
        <dbReference type="ARBA" id="ARBA00023175"/>
    </source>
</evidence>
<comment type="caution">
    <text evidence="19">The sequence shown here is derived from an EMBL/GenBank/DDBJ whole genome shotgun (WGS) entry which is preliminary data.</text>
</comment>
<keyword evidence="20" id="KW-1185">Reference proteome</keyword>
<gene>
    <name evidence="19" type="ORF">PHET_06384</name>
</gene>
<keyword evidence="3" id="KW-0963">Cytoplasm</keyword>
<keyword evidence="4" id="KW-0493">Microtubule</keyword>
<keyword evidence="5" id="KW-0677">Repeat</keyword>
<dbReference type="FunFam" id="3.20.180.20:FF:000001">
    <property type="entry name" value="Dynein axonemal heavy chain 5"/>
    <property type="match status" value="1"/>
</dbReference>
<evidence type="ECO:0000256" key="1">
    <source>
        <dbReference type="ARBA" id="ARBA00004430"/>
    </source>
</evidence>
<dbReference type="PANTHER" id="PTHR46532:SF4">
    <property type="entry name" value="AAA+ ATPASE DOMAIN-CONTAINING PROTEIN"/>
    <property type="match status" value="1"/>
</dbReference>
<dbReference type="Gene3D" id="1.10.287.2620">
    <property type="match status" value="1"/>
</dbReference>
<dbReference type="InterPro" id="IPR041466">
    <property type="entry name" value="Dynein_AAA5_ext"/>
</dbReference>
<dbReference type="GO" id="GO:0045505">
    <property type="term" value="F:dynein intermediate chain binding"/>
    <property type="evidence" value="ECO:0007669"/>
    <property type="project" value="InterPro"/>
</dbReference>
<evidence type="ECO:0000256" key="12">
    <source>
        <dbReference type="ARBA" id="ARBA00023212"/>
    </source>
</evidence>
<dbReference type="Pfam" id="PF12775">
    <property type="entry name" value="AAA_7"/>
    <property type="match status" value="1"/>
</dbReference>
<evidence type="ECO:0000256" key="6">
    <source>
        <dbReference type="ARBA" id="ARBA00022741"/>
    </source>
</evidence>
<evidence type="ECO:0000256" key="15">
    <source>
        <dbReference type="SAM" id="MobiDB-lite"/>
    </source>
</evidence>
<dbReference type="InterPro" id="IPR027417">
    <property type="entry name" value="P-loop_NTPase"/>
</dbReference>
<evidence type="ECO:0000256" key="4">
    <source>
        <dbReference type="ARBA" id="ARBA00022701"/>
    </source>
</evidence>
<dbReference type="InterPro" id="IPR026983">
    <property type="entry name" value="DHC"/>
</dbReference>
<comment type="similarity">
    <text evidence="2">Belongs to the dynein heavy chain family.</text>
</comment>
<dbReference type="Pfam" id="PF17852">
    <property type="entry name" value="Dynein_AAA_lid"/>
    <property type="match status" value="1"/>
</dbReference>
<dbReference type="Gene3D" id="3.40.50.300">
    <property type="entry name" value="P-loop containing nucleotide triphosphate hydrolases"/>
    <property type="match status" value="3"/>
</dbReference>
<dbReference type="GO" id="GO:0005874">
    <property type="term" value="C:microtubule"/>
    <property type="evidence" value="ECO:0007669"/>
    <property type="project" value="UniProtKB-KW"/>
</dbReference>
<protein>
    <recommendedName>
        <fullName evidence="21">Dynein heavy chain</fullName>
    </recommendedName>
</protein>
<evidence type="ECO:0000256" key="8">
    <source>
        <dbReference type="ARBA" id="ARBA00023017"/>
    </source>
</evidence>
<dbReference type="InterPro" id="IPR042222">
    <property type="entry name" value="Dynein_2_N"/>
</dbReference>
<evidence type="ECO:0000256" key="3">
    <source>
        <dbReference type="ARBA" id="ARBA00022490"/>
    </source>
</evidence>
<dbReference type="FunFam" id="1.20.140.100:FF:000003">
    <property type="entry name" value="Dynein, axonemal, heavy chain 5"/>
    <property type="match status" value="1"/>
</dbReference>
<feature type="domain" description="Dynein heavy chain hydrolytic ATP-binding dynein motor region" evidence="17">
    <location>
        <begin position="1126"/>
        <end position="1415"/>
    </location>
</feature>
<dbReference type="Pfam" id="PF08393">
    <property type="entry name" value="DHC_N2"/>
    <property type="match status" value="1"/>
</dbReference>
<evidence type="ECO:0000259" key="16">
    <source>
        <dbReference type="Pfam" id="PF08393"/>
    </source>
</evidence>
<dbReference type="InterPro" id="IPR042228">
    <property type="entry name" value="Dynein_linker_3"/>
</dbReference>
<keyword evidence="13" id="KW-0966">Cell projection</keyword>
<dbReference type="CDD" id="cd00009">
    <property type="entry name" value="AAA"/>
    <property type="match status" value="1"/>
</dbReference>
<reference evidence="19" key="1">
    <citation type="submission" date="2019-05" db="EMBL/GenBank/DDBJ databases">
        <title>Annotation for the trematode Paragonimus heterotremus.</title>
        <authorList>
            <person name="Choi Y.-J."/>
        </authorList>
    </citation>
    <scope>NUCLEOTIDE SEQUENCE</scope>
    <source>
        <strain evidence="19">LC</strain>
    </source>
</reference>
<feature type="coiled-coil region" evidence="14">
    <location>
        <begin position="23"/>
        <end position="50"/>
    </location>
</feature>
<dbReference type="Gene3D" id="1.20.140.100">
    <property type="entry name" value="Dynein heavy chain, N-terminal domain 2"/>
    <property type="match status" value="1"/>
</dbReference>
<dbReference type="GO" id="GO:0005524">
    <property type="term" value="F:ATP binding"/>
    <property type="evidence" value="ECO:0007669"/>
    <property type="project" value="UniProtKB-KW"/>
</dbReference>
<dbReference type="Pfam" id="PF12774">
    <property type="entry name" value="AAA_6"/>
    <property type="match status" value="1"/>
</dbReference>
<evidence type="ECO:0000259" key="17">
    <source>
        <dbReference type="Pfam" id="PF12774"/>
    </source>
</evidence>
<dbReference type="GO" id="GO:0005858">
    <property type="term" value="C:axonemal dynein complex"/>
    <property type="evidence" value="ECO:0007669"/>
    <property type="project" value="TreeGrafter"/>
</dbReference>
<evidence type="ECO:0000256" key="5">
    <source>
        <dbReference type="ARBA" id="ARBA00022737"/>
    </source>
</evidence>
<dbReference type="GO" id="GO:0007018">
    <property type="term" value="P:microtubule-based movement"/>
    <property type="evidence" value="ECO:0007669"/>
    <property type="project" value="InterPro"/>
</dbReference>
<evidence type="ECO:0000313" key="19">
    <source>
        <dbReference type="EMBL" id="KAF5400265.1"/>
    </source>
</evidence>
<keyword evidence="12" id="KW-0206">Cytoskeleton</keyword>
<sequence length="1850" mass="212477">MPIFIDWTHDVFNDISQNMIPSSEEVEDELDRLEHLLNQAQDVLKTHINEVIERISHYILIELPEPTDTREADQAVISDCDITYSGETLNQRSCSVGRISTLYRSPWKSSAWDVYDLVRAIHRRTVQGATEIQLMSQSVEEAANRYINMLAGDFYQHMQRFEQGTKSYLEFDNQDDKEEPHNSAHNDDDDQVNDVGGRFSLLDNRTAFSLHRPAQVKIPFTTTHGASEEARRQKLTEKIYATIDEQLRSFGQRTLDAVIKAVRTSLEEVWRHFGMREAGSLLKDVPIGRKVNAGSVKPHPLVKCEVIFSGERLLLRPSLEEIQTAIRAINGCLLTCTKYIGKWTETHQRTERLFSPGLRGLVARFPVAHVLPSKLDSGNQFDGKKDPSLYDRSSIVLMHSASAFLGMGQRKVSGSQMDQSGTRDTVTDDKTIFMRKCIDLFITQIQHMSTMIEDYDRTISRPISNLDDIFHAIDMLTKFHNKEVSMDMMLLKAEDTQAMLNRYELELPQEHADRIEATRWALSRLTDRAASTMDRISEVQQNFQRELIESSKQIRRTVQAFMADYHERGPMTPGLTQYEAFDRQLFFRSAHEQLMRKVESCARGERLFGLTPISMDGLKRIGQQLELLQCLYGLYSEVNGTLEMFAYTMWRDADMTRLQEKLTEFLHKCQHLPKTLKHWPAYFELSTKLTELVSKLPLLSMLRNSAMKPRHWEQIEALLGVNNLDPEATDVTVGTMLSLPIATSDGTLKDQVEEVCIGAAREKDIEIRLNTVIVEWSQQDLELMPFKNRGNLLLRGERVQEILQQLDESMLVLAALSNNRYNVPFRSQIQKWVHALSTTCETLEIWLRVQNLWVYLEAVFIGSDLAKQLPKEAKSFHNIDRNWVRLMERAWDTPNVVMYCTADPSLQELLPRLLEQLEVCQRSLSSYLECKRRLFPRFYFVSDSVLLEILGQSSEPRSVQKHLLTVFENTKYLSFSDDAMYDTIEAAYSSEDEELKLLMSVQCQGPVESWLSRLLATIQGSIHELVHSSYIATYEDEFQLLPFLDHYPAQVGILGLQFLWTREAAYALDEVRYDPKIMQHTNKHFQQFLLQLIERTTFPLNTTERTKYETFITIHLHQKDIFDELDMGRCLGQYVVLFNCSDQMDFRGLGRIFKGLAQSGVWGCFDEFNRLELPVLSVAAQQIAVVLQAKRDLKSSFVFSDGELVTVNPEFGIFITTSEQLYFILTRQNPGYAGRRRLPENLKVSFRMVAMMVPDRQMIIRVKLAACGFVNNMSLARKFHCLNQLCEEQLTKQVHYDFGLRNVLTVLRTLGAYRRAHKTDPEEQVVMRVLRDMNLSKLVDQDEPLFLSMLEDLFPGETSLRDETETALYEVLHNQTVQLGLIPHKPWLTKVQNLYDMQRVRHGVMILGPPGSGKSKGIAVLLKALTERGEPHRELRMNPKAVTTAEMFGHLNASTHDWIDGIFTTLWRRTMRLKSHEHCWIVLDGPVDAIWIENLNSVLDDNKTLTLANGDRIPMVPNCKVVFEVDSVDNASPATISRNGMVYISSASLPWSPLFEAWMQTQTKCVRDAIGPVVDNLFPSLMKFLEIESANRMVYLEAFYIRQFCDLFSGMVDEQADNAKLVNMAMFCLIWSCGCLLDVDERIKMDHYLRKIGPRTALPVGENQSSVFDFRVNELGKWIPWSECVEDFNDTDVDQPFHNMLIPNGYNVVTQFLLHTIGKQKKAPMLVGESGTGKTVIIRKYLNQLKSDKHNCKVYSFSSSTTPALFQRGFETFIERRVGSTYGPPGGKRLTVFIDDINMPVINEWGDQVVNELVRQLIEMGGVYSLDKVGEFLNVMDVQVSSFAQLNHWN</sequence>
<feature type="domain" description="Dynein heavy chain linker" evidence="16">
    <location>
        <begin position="618"/>
        <end position="1028"/>
    </location>
</feature>
<evidence type="ECO:0000256" key="9">
    <source>
        <dbReference type="ARBA" id="ARBA00023054"/>
    </source>
</evidence>
<feature type="region of interest" description="Disordered" evidence="15">
    <location>
        <begin position="173"/>
        <end position="196"/>
    </location>
</feature>
<keyword evidence="6" id="KW-0547">Nucleotide-binding</keyword>
<keyword evidence="10" id="KW-0969">Cilium</keyword>
<dbReference type="OrthoDB" id="286107at2759"/>
<keyword evidence="8" id="KW-0243">Dynein</keyword>
<evidence type="ECO:0000259" key="18">
    <source>
        <dbReference type="Pfam" id="PF17852"/>
    </source>
</evidence>
<accession>A0A8J4SYZ4</accession>
<evidence type="ECO:0000256" key="7">
    <source>
        <dbReference type="ARBA" id="ARBA00022840"/>
    </source>
</evidence>
<dbReference type="InterPro" id="IPR013602">
    <property type="entry name" value="Dynein_heavy_linker"/>
</dbReference>
<feature type="domain" description="Dynein heavy chain AAA 5 extension" evidence="18">
    <location>
        <begin position="1573"/>
        <end position="1683"/>
    </location>
</feature>
<dbReference type="EMBL" id="LUCH01003333">
    <property type="protein sequence ID" value="KAF5400265.1"/>
    <property type="molecule type" value="Genomic_DNA"/>
</dbReference>
<dbReference type="Gene3D" id="1.10.472.130">
    <property type="match status" value="1"/>
</dbReference>
<evidence type="ECO:0008006" key="21">
    <source>
        <dbReference type="Google" id="ProtNLM"/>
    </source>
</evidence>
<dbReference type="Proteomes" id="UP000748531">
    <property type="component" value="Unassembled WGS sequence"/>
</dbReference>
<dbReference type="InterPro" id="IPR043157">
    <property type="entry name" value="Dynein_AAA1S"/>
</dbReference>
<organism evidence="19 20">
    <name type="scientific">Paragonimus heterotremus</name>
    <dbReference type="NCBI Taxonomy" id="100268"/>
    <lineage>
        <taxon>Eukaryota</taxon>
        <taxon>Metazoa</taxon>
        <taxon>Spiralia</taxon>
        <taxon>Lophotrochozoa</taxon>
        <taxon>Platyhelminthes</taxon>
        <taxon>Trematoda</taxon>
        <taxon>Digenea</taxon>
        <taxon>Plagiorchiida</taxon>
        <taxon>Troglotremata</taxon>
        <taxon>Troglotrematidae</taxon>
        <taxon>Paragonimus</taxon>
    </lineage>
</organism>
<keyword evidence="9 14" id="KW-0175">Coiled coil</keyword>
<proteinExistence type="inferred from homology"/>
<dbReference type="SUPFAM" id="SSF52540">
    <property type="entry name" value="P-loop containing nucleoside triphosphate hydrolases"/>
    <property type="match status" value="3"/>
</dbReference>